<comment type="subcellular location">
    <subcellularLocation>
        <location evidence="1">Membrane</location>
        <topology evidence="1">Multi-pass membrane protein</topology>
    </subcellularLocation>
</comment>
<evidence type="ECO:0000256" key="1">
    <source>
        <dbReference type="ARBA" id="ARBA00004141"/>
    </source>
</evidence>
<dbReference type="PROSITE" id="PS50850">
    <property type="entry name" value="MFS"/>
    <property type="match status" value="1"/>
</dbReference>
<feature type="transmembrane region" description="Helical" evidence="5">
    <location>
        <begin position="370"/>
        <end position="389"/>
    </location>
</feature>
<feature type="transmembrane region" description="Helical" evidence="5">
    <location>
        <begin position="217"/>
        <end position="240"/>
    </location>
</feature>
<dbReference type="EMBL" id="LBWP01000018">
    <property type="protein sequence ID" value="KKR10546.1"/>
    <property type="molecule type" value="Genomic_DNA"/>
</dbReference>
<dbReference type="GO" id="GO:0022857">
    <property type="term" value="F:transmembrane transporter activity"/>
    <property type="evidence" value="ECO:0007669"/>
    <property type="project" value="InterPro"/>
</dbReference>
<dbReference type="InterPro" id="IPR011701">
    <property type="entry name" value="MFS"/>
</dbReference>
<dbReference type="Pfam" id="PF00083">
    <property type="entry name" value="Sugar_tr"/>
    <property type="match status" value="1"/>
</dbReference>
<dbReference type="SUPFAM" id="SSF103473">
    <property type="entry name" value="MFS general substrate transporter"/>
    <property type="match status" value="1"/>
</dbReference>
<dbReference type="GO" id="GO:0016020">
    <property type="term" value="C:membrane"/>
    <property type="evidence" value="ECO:0007669"/>
    <property type="project" value="UniProtKB-SubCell"/>
</dbReference>
<evidence type="ECO:0000256" key="3">
    <source>
        <dbReference type="ARBA" id="ARBA00022989"/>
    </source>
</evidence>
<evidence type="ECO:0000313" key="8">
    <source>
        <dbReference type="Proteomes" id="UP000034246"/>
    </source>
</evidence>
<evidence type="ECO:0000259" key="6">
    <source>
        <dbReference type="PROSITE" id="PS50850"/>
    </source>
</evidence>
<feature type="transmembrane region" description="Helical" evidence="5">
    <location>
        <begin position="252"/>
        <end position="269"/>
    </location>
</feature>
<proteinExistence type="predicted"/>
<dbReference type="STRING" id="1618550.UT39_C0018G0019"/>
<dbReference type="InterPro" id="IPR020846">
    <property type="entry name" value="MFS_dom"/>
</dbReference>
<feature type="transmembrane region" description="Helical" evidence="5">
    <location>
        <begin position="148"/>
        <end position="168"/>
    </location>
</feature>
<feature type="domain" description="Major facilitator superfamily (MFS) profile" evidence="6">
    <location>
        <begin position="16"/>
        <end position="393"/>
    </location>
</feature>
<evidence type="ECO:0000256" key="5">
    <source>
        <dbReference type="SAM" id="Phobius"/>
    </source>
</evidence>
<dbReference type="PANTHER" id="PTHR23518">
    <property type="entry name" value="C-METHYLTRANSFERASE"/>
    <property type="match status" value="1"/>
</dbReference>
<evidence type="ECO:0000256" key="4">
    <source>
        <dbReference type="ARBA" id="ARBA00023136"/>
    </source>
</evidence>
<accession>A0A0G0NCJ8</accession>
<reference evidence="7 8" key="1">
    <citation type="journal article" date="2015" name="Nature">
        <title>rRNA introns, odd ribosomes, and small enigmatic genomes across a large radiation of phyla.</title>
        <authorList>
            <person name="Brown C.T."/>
            <person name="Hug L.A."/>
            <person name="Thomas B.C."/>
            <person name="Sharon I."/>
            <person name="Castelle C.J."/>
            <person name="Singh A."/>
            <person name="Wilkins M.J."/>
            <person name="Williams K.H."/>
            <person name="Banfield J.F."/>
        </authorList>
    </citation>
    <scope>NUCLEOTIDE SEQUENCE [LARGE SCALE GENOMIC DNA]</scope>
</reference>
<gene>
    <name evidence="7" type="ORF">UT39_C0018G0019</name>
</gene>
<evidence type="ECO:0000313" key="7">
    <source>
        <dbReference type="EMBL" id="KKR10546.1"/>
    </source>
</evidence>
<dbReference type="Gene3D" id="1.20.1250.20">
    <property type="entry name" value="MFS general substrate transporter like domains"/>
    <property type="match status" value="2"/>
</dbReference>
<dbReference type="PROSITE" id="PS00216">
    <property type="entry name" value="SUGAR_TRANSPORT_1"/>
    <property type="match status" value="1"/>
</dbReference>
<dbReference type="Pfam" id="PF07690">
    <property type="entry name" value="MFS_1"/>
    <property type="match status" value="1"/>
</dbReference>
<sequence>MTKVKFRSYFSGLTKDSYYLALTSLFSDISYEILYPVLPIFLTQVLKGSGSIVGFIDGVAQASQNIIQGFSGTISDKLNKRKPVAIIGYSLSALSKPFIGLSTVWQQVLGARFLDRVGAGTRSAPRDALIAASAGEENRGKAFGIEGIGDNLGAFLGPILGVILLYSFNLQIRQIFYVAFVPGLLSVVMILLVKEKAVVEKKKTELKLSPKNFSNNFWKYIAVTAIFGLGNSSNAFLILQTKDIGVSLETTIIIYAFFNLVAALVSYPSGYLSDKFGRKKILLFSFLIFIASYLGFSVSKNVFLIGFLFILYGIYQGIFRSVGKAFATDFVSPDLRASGIGWYSATIGLTGLIASIVAGELWDRVGHPSVFVFGTVFAILGTLAFVALVPQKSNPRVN</sequence>
<feature type="transmembrane region" description="Helical" evidence="5">
    <location>
        <begin position="174"/>
        <end position="193"/>
    </location>
</feature>
<feature type="transmembrane region" description="Helical" evidence="5">
    <location>
        <begin position="302"/>
        <end position="319"/>
    </location>
</feature>
<dbReference type="InterPro" id="IPR036259">
    <property type="entry name" value="MFS_trans_sf"/>
</dbReference>
<keyword evidence="3 5" id="KW-1133">Transmembrane helix</keyword>
<comment type="caution">
    <text evidence="7">The sequence shown here is derived from an EMBL/GenBank/DDBJ whole genome shotgun (WGS) entry which is preliminary data.</text>
</comment>
<feature type="transmembrane region" description="Helical" evidence="5">
    <location>
        <begin position="340"/>
        <end position="358"/>
    </location>
</feature>
<dbReference type="InterPro" id="IPR005829">
    <property type="entry name" value="Sugar_transporter_CS"/>
</dbReference>
<keyword evidence="4 5" id="KW-0472">Membrane</keyword>
<name>A0A0G0NCJ8_9BACT</name>
<protein>
    <submittedName>
        <fullName evidence="7">Major facilitator superfamily</fullName>
    </submittedName>
</protein>
<dbReference type="PANTHER" id="PTHR23518:SF2">
    <property type="entry name" value="MAJOR FACILITATOR SUPERFAMILY TRANSPORTER"/>
    <property type="match status" value="1"/>
</dbReference>
<dbReference type="InterPro" id="IPR005828">
    <property type="entry name" value="MFS_sugar_transport-like"/>
</dbReference>
<dbReference type="Proteomes" id="UP000034246">
    <property type="component" value="Unassembled WGS sequence"/>
</dbReference>
<keyword evidence="2 5" id="KW-0812">Transmembrane</keyword>
<feature type="transmembrane region" description="Helical" evidence="5">
    <location>
        <begin position="281"/>
        <end position="296"/>
    </location>
</feature>
<dbReference type="CDD" id="cd17370">
    <property type="entry name" value="MFS_MJ1317_like"/>
    <property type="match status" value="1"/>
</dbReference>
<dbReference type="AlphaFoldDB" id="A0A0G0NCJ8"/>
<evidence type="ECO:0000256" key="2">
    <source>
        <dbReference type="ARBA" id="ARBA00022692"/>
    </source>
</evidence>
<dbReference type="PATRIC" id="fig|1618550.3.peg.950"/>
<organism evidence="7 8">
    <name type="scientific">Candidatus Woesebacteria bacterium GW2011_GWA1_39_21</name>
    <dbReference type="NCBI Taxonomy" id="1618550"/>
    <lineage>
        <taxon>Bacteria</taxon>
        <taxon>Candidatus Woeseibacteriota</taxon>
    </lineage>
</organism>